<protein>
    <recommendedName>
        <fullName evidence="1">Novel STAND NTPase 3 domain-containing protein</fullName>
    </recommendedName>
</protein>
<name>A0ABT4H1T2_PAEAL</name>
<comment type="caution">
    <text evidence="2">The sequence shown here is derived from an EMBL/GenBank/DDBJ whole genome shotgun (WGS) entry which is preliminary data.</text>
</comment>
<evidence type="ECO:0000259" key="1">
    <source>
        <dbReference type="Pfam" id="PF20720"/>
    </source>
</evidence>
<dbReference type="Proteomes" id="UP001527181">
    <property type="component" value="Unassembled WGS sequence"/>
</dbReference>
<feature type="domain" description="Novel STAND NTPase 3" evidence="1">
    <location>
        <begin position="260"/>
        <end position="371"/>
    </location>
</feature>
<dbReference type="Pfam" id="PF20720">
    <property type="entry name" value="nSTAND3"/>
    <property type="match status" value="1"/>
</dbReference>
<dbReference type="InterPro" id="IPR049050">
    <property type="entry name" value="nSTAND3"/>
</dbReference>
<organism evidence="2 3">
    <name type="scientific">Paenibacillus alvei</name>
    <name type="common">Bacillus alvei</name>
    <dbReference type="NCBI Taxonomy" id="44250"/>
    <lineage>
        <taxon>Bacteria</taxon>
        <taxon>Bacillati</taxon>
        <taxon>Bacillota</taxon>
        <taxon>Bacilli</taxon>
        <taxon>Bacillales</taxon>
        <taxon>Paenibacillaceae</taxon>
        <taxon>Paenibacillus</taxon>
    </lineage>
</organism>
<keyword evidence="3" id="KW-1185">Reference proteome</keyword>
<dbReference type="EMBL" id="JAMDNP010000035">
    <property type="protein sequence ID" value="MCY9762606.1"/>
    <property type="molecule type" value="Genomic_DNA"/>
</dbReference>
<evidence type="ECO:0000313" key="2">
    <source>
        <dbReference type="EMBL" id="MCY9762606.1"/>
    </source>
</evidence>
<accession>A0ABT4H1T2</accession>
<sequence length="1310" mass="152306">MSIELIGPKGYEYQYVATLLIALIHLRERHDFQLIVEKAGGEDAELKIVTSTKEFTVEIQVKSTREDLTIQELIQWLSHFPSHQYSNNLLERLKTDEDRTVLFITRARATDLVRPFLTDTININTNTFNNDLLNSAIDKMRTTYGEGSKLEQQRAEYCKEQANYYTTNVAKLRKVFKKTLVWEQQEEEVLVSKCRELLHNNFYVPLSMTGQVMQLLLDLVRKARDQRSDVIPSMLQLLDKYNGEKIPLNHISVKRTLNAELINTLEASNVLLLTGISLCGKTHIAKEIASNFQSKGYRCIIESDIKEAARFLNQISIEDKLCLLEDPFGQVELEERYYEVWAEISDLLTRLTPSKKIIITSKIELIRNICKSDNPEFWRIHGYEWRDLTVRNHEFIINIWDAYCNEKQIPDEVCLLVKENLTNTPTENLLQPGQLRHLAYNDLSKLQGKDFSQLVELATFDAQKLGMYFWGKSDSFRKTLIALGLGASPRYAINTEELSFILSDSDKRPSIVILEDDTYKSMSFPGKETPPPMFPSYEMDTSLQDWVLEQLDELESHGYISIINNKVRFTHPTYHEAAKYVIFHQQRLMLRTTEGILWRGVSCLETNTALAITKFLNNLLQAYASNMEFQRTIVLIAESSLNSIFPSVRDASLGLLVSHIDQLDDELQSKVYGYVKHDDIDNERLFWHNGEPWIEITNDYNFFDRISAMLSRHQKEDLEDIANRIVDPMETHTVSSEEAWSVVSDGFLFEEFEKNIVLIKQLLTYKESFIREKIAFTFLNQYCEGQDELVTTVFSDEHPNVVYQALRGALNGWHNRSPETNMQLLKHLKEVMLDKIIASKANRFIVDFGDQYGADSIERSESDTSQEIELWEVWSELFALFLKSVPDKFVSVNEYHLFNTVSNSLKNISSQKVIDICESWLEWIEKNHQKRLLHEVGYAISDYLLAGTKPEERGQLTDRILNQQDTNFLTVALVEYINYWKNLSEREKGVIISLLQSERVDLQWLKAVSLTRTIVPIEIISTVLGEENQNILVEEVDSIIKIFPHDLLADCIRVYIGHPQPLWWLGYHHARETRWPEILLKLIELPEHPAFKLAIESFVDSFIMGKYKDDIRSKVVGIWGRLVRLNDDSVINLLFNTLQKNCITYNGPDSEDLWVSFFENIDSRKKGSFLSEIVEEIEAYSYYTDKLDKIFGKELFFKQILPRVQVDLTIINLVLLSKKLISENQDSQLAQLAYESLLKFYNDEKPRLKLTNRIVSNFLDEYIEEICSKNDLLALIEQSKTRCREKGIKIKEKFDDHYNLENWVSIYKQA</sequence>
<dbReference type="InterPro" id="IPR016024">
    <property type="entry name" value="ARM-type_fold"/>
</dbReference>
<evidence type="ECO:0000313" key="3">
    <source>
        <dbReference type="Proteomes" id="UP001527181"/>
    </source>
</evidence>
<dbReference type="RefSeq" id="WP_268600049.1">
    <property type="nucleotide sequence ID" value="NZ_JAMDNP010000035.1"/>
</dbReference>
<dbReference type="SUPFAM" id="SSF48371">
    <property type="entry name" value="ARM repeat"/>
    <property type="match status" value="1"/>
</dbReference>
<gene>
    <name evidence="2" type="ORF">M5X12_18890</name>
</gene>
<dbReference type="InterPro" id="IPR027417">
    <property type="entry name" value="P-loop_NTPase"/>
</dbReference>
<dbReference type="SUPFAM" id="SSF52540">
    <property type="entry name" value="P-loop containing nucleoside triphosphate hydrolases"/>
    <property type="match status" value="1"/>
</dbReference>
<proteinExistence type="predicted"/>
<reference evidence="2 3" key="1">
    <citation type="submission" date="2022-05" db="EMBL/GenBank/DDBJ databases">
        <title>Genome Sequencing of Bee-Associated Microbes.</title>
        <authorList>
            <person name="Dunlap C."/>
        </authorList>
    </citation>
    <scope>NUCLEOTIDE SEQUENCE [LARGE SCALE GENOMIC DNA]</scope>
    <source>
        <strain evidence="2 3">NRRL B-04010</strain>
    </source>
</reference>